<evidence type="ECO:0000313" key="6">
    <source>
        <dbReference type="Proteomes" id="UP000077755"/>
    </source>
</evidence>
<dbReference type="KEGG" id="dcr:108206412"/>
<evidence type="ECO:0000256" key="1">
    <source>
        <dbReference type="ARBA" id="ARBA00004141"/>
    </source>
</evidence>
<sequence length="325" mass="35407">MASLKSPTSLVAALLCFLLQFSMIKAHYASEGIDSDLSERSLIVVKIWCLVIIFLGTFVCGLIPLLFRSKSKVLVLGNSFAAGVFLVISMHFLQDSANVSDDYTEGSSFLPFIFVLIGYVFILLVESFLFKAKKEDGETQALVRVEAGIKEGESVSDNISSNPRLVSKAAVEAAVVIILGLSLHSVFEGFTIGLAERDRYAWRYLWTIGIHKVASGLSLGIVVLRMQPKRPILTSIAYSFAFAISTPIGIIISLIIKKAAQDGTADWVYVLTQAAASGVFLHVSIYHLLAKGFSPQDQSAHTTPFRRFFVLCLGIGVVTIGLIFD</sequence>
<organism evidence="5 6">
    <name type="scientific">Daucus carota subsp. sativus</name>
    <name type="common">Carrot</name>
    <dbReference type="NCBI Taxonomy" id="79200"/>
    <lineage>
        <taxon>Eukaryota</taxon>
        <taxon>Viridiplantae</taxon>
        <taxon>Streptophyta</taxon>
        <taxon>Embryophyta</taxon>
        <taxon>Tracheophyta</taxon>
        <taxon>Spermatophyta</taxon>
        <taxon>Magnoliopsida</taxon>
        <taxon>eudicotyledons</taxon>
        <taxon>Gunneridae</taxon>
        <taxon>Pentapetalae</taxon>
        <taxon>asterids</taxon>
        <taxon>campanulids</taxon>
        <taxon>Apiales</taxon>
        <taxon>Apiaceae</taxon>
        <taxon>Apioideae</taxon>
        <taxon>Scandiceae</taxon>
        <taxon>Daucinae</taxon>
        <taxon>Daucus</taxon>
        <taxon>Daucus sect. Daucus</taxon>
    </lineage>
</organism>
<dbReference type="GO" id="GO:0005385">
    <property type="term" value="F:zinc ion transmembrane transporter activity"/>
    <property type="evidence" value="ECO:0007669"/>
    <property type="project" value="TreeGrafter"/>
</dbReference>
<protein>
    <submittedName>
        <fullName evidence="5">Uncharacterized protein</fullName>
    </submittedName>
</protein>
<proteinExistence type="predicted"/>
<evidence type="ECO:0000256" key="3">
    <source>
        <dbReference type="ARBA" id="ARBA00022989"/>
    </source>
</evidence>
<evidence type="ECO:0000313" key="5">
    <source>
        <dbReference type="EMBL" id="WOG87468.1"/>
    </source>
</evidence>
<keyword evidence="3" id="KW-1133">Transmembrane helix</keyword>
<dbReference type="PANTHER" id="PTHR11040">
    <property type="entry name" value="ZINC/IRON TRANSPORTER"/>
    <property type="match status" value="1"/>
</dbReference>
<dbReference type="Pfam" id="PF02535">
    <property type="entry name" value="Zip"/>
    <property type="match status" value="1"/>
</dbReference>
<reference evidence="5" key="1">
    <citation type="journal article" date="2016" name="Nat. Genet.">
        <title>A high-quality carrot genome assembly provides new insights into carotenoid accumulation and asterid genome evolution.</title>
        <authorList>
            <person name="Iorizzo M."/>
            <person name="Ellison S."/>
            <person name="Senalik D."/>
            <person name="Zeng P."/>
            <person name="Satapoomin P."/>
            <person name="Huang J."/>
            <person name="Bowman M."/>
            <person name="Iovene M."/>
            <person name="Sanseverino W."/>
            <person name="Cavagnaro P."/>
            <person name="Yildiz M."/>
            <person name="Macko-Podgorni A."/>
            <person name="Moranska E."/>
            <person name="Grzebelus E."/>
            <person name="Grzebelus D."/>
            <person name="Ashrafi H."/>
            <person name="Zheng Z."/>
            <person name="Cheng S."/>
            <person name="Spooner D."/>
            <person name="Van Deynze A."/>
            <person name="Simon P."/>
        </authorList>
    </citation>
    <scope>NUCLEOTIDE SEQUENCE</scope>
    <source>
        <tissue evidence="5">Leaf</tissue>
    </source>
</reference>
<reference evidence="5" key="2">
    <citation type="submission" date="2022-03" db="EMBL/GenBank/DDBJ databases">
        <title>Draft title - Genomic analysis of global carrot germplasm unveils the trajectory of domestication and the origin of high carotenoid orange carrot.</title>
        <authorList>
            <person name="Iorizzo M."/>
            <person name="Ellison S."/>
            <person name="Senalik D."/>
            <person name="Macko-Podgorni A."/>
            <person name="Grzebelus D."/>
            <person name="Bostan H."/>
            <person name="Rolling W."/>
            <person name="Curaba J."/>
            <person name="Simon P."/>
        </authorList>
    </citation>
    <scope>NUCLEOTIDE SEQUENCE</scope>
    <source>
        <tissue evidence="5">Leaf</tissue>
    </source>
</reference>
<dbReference type="AlphaFoldDB" id="A0A166DD83"/>
<evidence type="ECO:0000256" key="2">
    <source>
        <dbReference type="ARBA" id="ARBA00022692"/>
    </source>
</evidence>
<name>A0A166DD83_DAUCS</name>
<accession>A0A166DD83</accession>
<dbReference type="InterPro" id="IPR003689">
    <property type="entry name" value="ZIP"/>
</dbReference>
<dbReference type="GO" id="GO:0016020">
    <property type="term" value="C:membrane"/>
    <property type="evidence" value="ECO:0007669"/>
    <property type="project" value="UniProtKB-SubCell"/>
</dbReference>
<comment type="subcellular location">
    <subcellularLocation>
        <location evidence="1">Membrane</location>
        <topology evidence="1">Multi-pass membrane protein</topology>
    </subcellularLocation>
</comment>
<keyword evidence="6" id="KW-1185">Reference proteome</keyword>
<keyword evidence="2" id="KW-0812">Transmembrane</keyword>
<evidence type="ECO:0000256" key="4">
    <source>
        <dbReference type="ARBA" id="ARBA00023136"/>
    </source>
</evidence>
<dbReference type="EMBL" id="CP093344">
    <property type="protein sequence ID" value="WOG87468.1"/>
    <property type="molecule type" value="Genomic_DNA"/>
</dbReference>
<dbReference type="Gramene" id="KZN05119">
    <property type="protein sequence ID" value="KZN05119"/>
    <property type="gene ID" value="DCAR_005956"/>
</dbReference>
<keyword evidence="4" id="KW-0472">Membrane</keyword>
<gene>
    <name evidence="5" type="ORF">DCAR_0206693</name>
</gene>
<dbReference type="PANTHER" id="PTHR11040:SF140">
    <property type="entry name" value="ZRT (ZRT), IRT- (IRT-) LIKE PROTEIN TRANSPORTER"/>
    <property type="match status" value="1"/>
</dbReference>
<dbReference type="OrthoDB" id="448280at2759"/>
<dbReference type="Proteomes" id="UP000077755">
    <property type="component" value="Chromosome 2"/>
</dbReference>